<reference evidence="2 3" key="1">
    <citation type="journal article" date="2013" name="BMC Genomics">
        <title>Genomics-driven discovery of the pneumocandin biosynthetic gene cluster in the fungus Glarea lozoyensis.</title>
        <authorList>
            <person name="Chen L."/>
            <person name="Yue Q."/>
            <person name="Zhang X."/>
            <person name="Xiang M."/>
            <person name="Wang C."/>
            <person name="Li S."/>
            <person name="Che Y."/>
            <person name="Ortiz-Lopez F.J."/>
            <person name="Bills G.F."/>
            <person name="Liu X."/>
            <person name="An Z."/>
        </authorList>
    </citation>
    <scope>NUCLEOTIDE SEQUENCE [LARGE SCALE GENOMIC DNA]</scope>
    <source>
        <strain evidence="3">ATCC 20868 / MF5171</strain>
    </source>
</reference>
<organism evidence="2 3">
    <name type="scientific">Glarea lozoyensis (strain ATCC 20868 / MF5171)</name>
    <dbReference type="NCBI Taxonomy" id="1116229"/>
    <lineage>
        <taxon>Eukaryota</taxon>
        <taxon>Fungi</taxon>
        <taxon>Dikarya</taxon>
        <taxon>Ascomycota</taxon>
        <taxon>Pezizomycotina</taxon>
        <taxon>Leotiomycetes</taxon>
        <taxon>Helotiales</taxon>
        <taxon>Helotiaceae</taxon>
        <taxon>Glarea</taxon>
    </lineage>
</organism>
<dbReference type="HOGENOM" id="CLU_539730_0_0_1"/>
<evidence type="ECO:0000313" key="2">
    <source>
        <dbReference type="EMBL" id="EPE33572.1"/>
    </source>
</evidence>
<accession>S3D535</accession>
<protein>
    <submittedName>
        <fullName evidence="2">Uncharacterized protein</fullName>
    </submittedName>
</protein>
<dbReference type="EMBL" id="KE145357">
    <property type="protein sequence ID" value="EPE33572.1"/>
    <property type="molecule type" value="Genomic_DNA"/>
</dbReference>
<dbReference type="AlphaFoldDB" id="S3D535"/>
<dbReference type="GeneID" id="19465638"/>
<sequence length="505" mass="58328">MADPTETPCYESKIDEISEELRGRGFDEIPAPEHTVERTAEQLSPQPASHVASDLSSTTPHPAHPAPELSEESSAAEAAIKHTEIPHASSVEPVNPLAASSVEIYIQPDVSTPGHRLESSESQADESESLQHQPTLIPLPADSQQTPVFPLVTNCQESQQQFLQLEKQLRELMISFQPASAPLPTLVALPAASRHTQLAPAPAEPINQPKLELESKFRAEKEKFLELQKLHSVELARQQENRLLHTLECERNEEEVRRRMEILWEEGDLLAYIELKEDLKLMIAMRKEMMRDFERRLQAESVRYEEMGRTYDRCIVLASRLSEGPQGYEDDEIQPYEEEQHTLQQEEDRQTEQPAESHQLQQHEDEHLQQHEGGYLAQQYEEYSVQDHEADYYQPQEEEENYEVQLREYDRSQHRDEWTRGGDEWTRGVDDWLQLDEYSWGQGMDFQAMQNPFEVPIPVAPPMGRPQLSHWANRSRRRRTRTVSRVFVSRGRGSLREGHGSARRR</sequence>
<feature type="region of interest" description="Disordered" evidence="1">
    <location>
        <begin position="339"/>
        <end position="369"/>
    </location>
</feature>
<dbReference type="Proteomes" id="UP000016922">
    <property type="component" value="Unassembled WGS sequence"/>
</dbReference>
<dbReference type="RefSeq" id="XP_008078724.1">
    <property type="nucleotide sequence ID" value="XM_008080533.1"/>
</dbReference>
<evidence type="ECO:0000313" key="3">
    <source>
        <dbReference type="Proteomes" id="UP000016922"/>
    </source>
</evidence>
<gene>
    <name evidence="2" type="ORF">GLAREA_06585</name>
</gene>
<proteinExistence type="predicted"/>
<feature type="region of interest" description="Disordered" evidence="1">
    <location>
        <begin position="22"/>
        <end position="93"/>
    </location>
</feature>
<feature type="compositionally biased region" description="Basic and acidic residues" evidence="1">
    <location>
        <begin position="339"/>
        <end position="351"/>
    </location>
</feature>
<feature type="compositionally biased region" description="Low complexity" evidence="1">
    <location>
        <begin position="66"/>
        <end position="78"/>
    </location>
</feature>
<name>S3D535_GLAL2</name>
<feature type="region of interest" description="Disordered" evidence="1">
    <location>
        <begin position="111"/>
        <end position="132"/>
    </location>
</feature>
<evidence type="ECO:0000256" key="1">
    <source>
        <dbReference type="SAM" id="MobiDB-lite"/>
    </source>
</evidence>
<keyword evidence="3" id="KW-1185">Reference proteome</keyword>
<dbReference type="KEGG" id="glz:GLAREA_06585"/>